<accession>A0A928Z8K7</accession>
<keyword evidence="2" id="KW-0723">Serine/threonine-protein kinase</keyword>
<dbReference type="AlphaFoldDB" id="A0A928Z8K7"/>
<reference evidence="2" key="1">
    <citation type="submission" date="2020-10" db="EMBL/GenBank/DDBJ databases">
        <authorList>
            <person name="Castelo-Branco R."/>
            <person name="Eusebio N."/>
            <person name="Adriana R."/>
            <person name="Vieira A."/>
            <person name="Brugerolle De Fraissinette N."/>
            <person name="Rezende De Castro R."/>
            <person name="Schneider M.P."/>
            <person name="Vasconcelos V."/>
            <person name="Leao P.N."/>
        </authorList>
    </citation>
    <scope>NUCLEOTIDE SEQUENCE</scope>
    <source>
        <strain evidence="2">LEGE 11467</strain>
    </source>
</reference>
<feature type="compositionally biased region" description="Polar residues" evidence="1">
    <location>
        <begin position="27"/>
        <end position="38"/>
    </location>
</feature>
<dbReference type="GO" id="GO:0004674">
    <property type="term" value="F:protein serine/threonine kinase activity"/>
    <property type="evidence" value="ECO:0007669"/>
    <property type="project" value="UniProtKB-KW"/>
</dbReference>
<dbReference type="EMBL" id="JADEXN010000105">
    <property type="protein sequence ID" value="MBE9040659.1"/>
    <property type="molecule type" value="Genomic_DNA"/>
</dbReference>
<feature type="region of interest" description="Disordered" evidence="1">
    <location>
        <begin position="1"/>
        <end position="46"/>
    </location>
</feature>
<sequence>DRSEEQTPEESISTPDTPESEVDNVDSRSPNPSTNRSTDLPAFAPGTQRRAIEFALGEPTRASSGLWNTRAVLYEDRIPGRADLGYLFDPGSGRLRQTEATFDPSLEIETLSVMLEGMTSNNLSTKIEKGLTAVYRGKVDRFDFVSGRRDRLKGTIQRDEDDRIYIAVWEADLHE</sequence>
<evidence type="ECO:0000256" key="1">
    <source>
        <dbReference type="SAM" id="MobiDB-lite"/>
    </source>
</evidence>
<name>A0A928Z8K7_9CYAN</name>
<keyword evidence="2" id="KW-0418">Kinase</keyword>
<comment type="caution">
    <text evidence="2">The sequence shown here is derived from an EMBL/GenBank/DDBJ whole genome shotgun (WGS) entry which is preliminary data.</text>
</comment>
<feature type="non-terminal residue" evidence="2">
    <location>
        <position position="1"/>
    </location>
</feature>
<protein>
    <submittedName>
        <fullName evidence="2">Serine/threonine protein kinase</fullName>
    </submittedName>
</protein>
<proteinExistence type="predicted"/>
<evidence type="ECO:0000313" key="2">
    <source>
        <dbReference type="EMBL" id="MBE9040659.1"/>
    </source>
</evidence>
<keyword evidence="2" id="KW-0808">Transferase</keyword>
<dbReference type="Proteomes" id="UP000621799">
    <property type="component" value="Unassembled WGS sequence"/>
</dbReference>
<organism evidence="2 3">
    <name type="scientific">Zarconia navalis LEGE 11467</name>
    <dbReference type="NCBI Taxonomy" id="1828826"/>
    <lineage>
        <taxon>Bacteria</taxon>
        <taxon>Bacillati</taxon>
        <taxon>Cyanobacteriota</taxon>
        <taxon>Cyanophyceae</taxon>
        <taxon>Oscillatoriophycideae</taxon>
        <taxon>Oscillatoriales</taxon>
        <taxon>Oscillatoriales incertae sedis</taxon>
        <taxon>Zarconia</taxon>
        <taxon>Zarconia navalis</taxon>
    </lineage>
</organism>
<gene>
    <name evidence="2" type="ORF">IQ235_07680</name>
</gene>
<evidence type="ECO:0000313" key="3">
    <source>
        <dbReference type="Proteomes" id="UP000621799"/>
    </source>
</evidence>
<keyword evidence="3" id="KW-1185">Reference proteome</keyword>